<accession>A0ACC1JMF8</accession>
<proteinExistence type="predicted"/>
<name>A0ACC1JMF8_9FUNG</name>
<reference evidence="1" key="1">
    <citation type="submission" date="2022-07" db="EMBL/GenBank/DDBJ databases">
        <title>Phylogenomic reconstructions and comparative analyses of Kickxellomycotina fungi.</title>
        <authorList>
            <person name="Reynolds N.K."/>
            <person name="Stajich J.E."/>
            <person name="Barry K."/>
            <person name="Grigoriev I.V."/>
            <person name="Crous P."/>
            <person name="Smith M.E."/>
        </authorList>
    </citation>
    <scope>NUCLEOTIDE SEQUENCE</scope>
    <source>
        <strain evidence="1">CBS 109366</strain>
    </source>
</reference>
<gene>
    <name evidence="1" type="primary">SSU1_2</name>
    <name evidence="1" type="ORF">IWQ57_005614</name>
</gene>
<dbReference type="EMBL" id="JANBUJ010002788">
    <property type="protein sequence ID" value="KAJ2763221.1"/>
    <property type="molecule type" value="Genomic_DNA"/>
</dbReference>
<protein>
    <submittedName>
        <fullName evidence="1">Plasma membrane sulfite pump involved in sulfite metabolism</fullName>
    </submittedName>
</protein>
<dbReference type="Proteomes" id="UP001140234">
    <property type="component" value="Unassembled WGS sequence"/>
</dbReference>
<feature type="non-terminal residue" evidence="1">
    <location>
        <position position="103"/>
    </location>
</feature>
<evidence type="ECO:0000313" key="1">
    <source>
        <dbReference type="EMBL" id="KAJ2763221.1"/>
    </source>
</evidence>
<comment type="caution">
    <text evidence="1">The sequence shown here is derived from an EMBL/GenBank/DDBJ whole genome shotgun (WGS) entry which is preliminary data.</text>
</comment>
<organism evidence="1 2">
    <name type="scientific">Coemansia nantahalensis</name>
    <dbReference type="NCBI Taxonomy" id="2789366"/>
    <lineage>
        <taxon>Eukaryota</taxon>
        <taxon>Fungi</taxon>
        <taxon>Fungi incertae sedis</taxon>
        <taxon>Zoopagomycota</taxon>
        <taxon>Kickxellomycotina</taxon>
        <taxon>Kickxellomycetes</taxon>
        <taxon>Kickxellales</taxon>
        <taxon>Kickxellaceae</taxon>
        <taxon>Coemansia</taxon>
    </lineage>
</organism>
<evidence type="ECO:0000313" key="2">
    <source>
        <dbReference type="Proteomes" id="UP001140234"/>
    </source>
</evidence>
<sequence>MHSKTTTHASEATLSSEIYPRRSRLETIKEHIHHPMQCLDQRRDAVRGFSPAWFTASMSTGIVAVIIHNFPYDWTPLRFIAKAIAGLNLLLIVAFTVLFLWRL</sequence>
<keyword evidence="2" id="KW-1185">Reference proteome</keyword>